<evidence type="ECO:0000256" key="4">
    <source>
        <dbReference type="ARBA" id="ARBA00022989"/>
    </source>
</evidence>
<dbReference type="PROSITE" id="PS51257">
    <property type="entry name" value="PROKAR_LIPOPROTEIN"/>
    <property type="match status" value="1"/>
</dbReference>
<keyword evidence="4 7" id="KW-1133">Transmembrane helix</keyword>
<feature type="transmembrane region" description="Helical" evidence="7">
    <location>
        <begin position="342"/>
        <end position="371"/>
    </location>
</feature>
<feature type="transmembrane region" description="Helical" evidence="7">
    <location>
        <begin position="295"/>
        <end position="313"/>
    </location>
</feature>
<sequence precursor="true">MLKNKWMILCLLLGLILTVALVSCIPVYTDGVLQRMLIKDMEAYHESSGVFPGKYFVGANFTYDDAADIQKKYEAIDKKVTKTLIPSVYLPVLTQTQHLSTIPLPIINSGEKNKQPTAQLEAFSDFQNHTKITHGKAFTSGMDGDTYEAVVSEEAFKTLNLILDRTYLISDTLIYKENDNPKLKVKVVGIFAPKDLNDPYWFINMDSLKNSVIINFDLLKNNFVKNGMNVINKAEWYYAFDYHIMRLDKNSLLTHTFNSHIEWINKNSRLLKIDLPIISISKQYSQRESQLKTTLLVLQVPVLLMLALYTFMISKLKIDYESNEIAVLKSRGASMKQVFRGYLIESCMLAFIALLLGPPLGLILCKVIGASNGFLEFVNRGSLPAYLNIKTYLYALGTVAFFMITMLVPSFLASRISIVIYKHEKSRINKKVFWKNSFWM</sequence>
<keyword evidence="10" id="KW-1185">Reference proteome</keyword>
<comment type="similarity">
    <text evidence="6">Belongs to the ABC-4 integral membrane protein family.</text>
</comment>
<dbReference type="InterPro" id="IPR050250">
    <property type="entry name" value="Macrolide_Exporter_MacB"/>
</dbReference>
<dbReference type="Pfam" id="PF02687">
    <property type="entry name" value="FtsX"/>
    <property type="match status" value="1"/>
</dbReference>
<comment type="subcellular location">
    <subcellularLocation>
        <location evidence="1">Cell membrane</location>
        <topology evidence="1">Multi-pass membrane protein</topology>
    </subcellularLocation>
</comment>
<dbReference type="GO" id="GO:0022857">
    <property type="term" value="F:transmembrane transporter activity"/>
    <property type="evidence" value="ECO:0007669"/>
    <property type="project" value="TreeGrafter"/>
</dbReference>
<reference evidence="10" key="1">
    <citation type="submission" date="2015-07" db="EMBL/GenBank/DDBJ databases">
        <title>Near-Complete Genome Sequence of the Cellulolytic Bacterium Bacteroides (Pseudobacteroides) cellulosolvens ATCC 35603.</title>
        <authorList>
            <person name="Dassa B."/>
            <person name="Utturkar S.M."/>
            <person name="Klingeman D.M."/>
            <person name="Hurt R.A."/>
            <person name="Keller M."/>
            <person name="Xu J."/>
            <person name="Reddy Y.H.K."/>
            <person name="Borovok I."/>
            <person name="Grinberg I.R."/>
            <person name="Lamed R."/>
            <person name="Zhivin O."/>
            <person name="Bayer E.A."/>
            <person name="Brown S.D."/>
        </authorList>
    </citation>
    <scope>NUCLEOTIDE SEQUENCE [LARGE SCALE GENOMIC DNA]</scope>
    <source>
        <strain evidence="10">DSM 2933</strain>
    </source>
</reference>
<organism evidence="9 10">
    <name type="scientific">Pseudobacteroides cellulosolvens ATCC 35603 = DSM 2933</name>
    <dbReference type="NCBI Taxonomy" id="398512"/>
    <lineage>
        <taxon>Bacteria</taxon>
        <taxon>Bacillati</taxon>
        <taxon>Bacillota</taxon>
        <taxon>Clostridia</taxon>
        <taxon>Eubacteriales</taxon>
        <taxon>Oscillospiraceae</taxon>
        <taxon>Pseudobacteroides</taxon>
    </lineage>
</organism>
<evidence type="ECO:0000256" key="2">
    <source>
        <dbReference type="ARBA" id="ARBA00022475"/>
    </source>
</evidence>
<evidence type="ECO:0000256" key="7">
    <source>
        <dbReference type="SAM" id="Phobius"/>
    </source>
</evidence>
<protein>
    <submittedName>
        <fullName evidence="9">MacB-like periplasmic core domain containing protein</fullName>
    </submittedName>
</protein>
<dbReference type="InterPro" id="IPR003838">
    <property type="entry name" value="ABC3_permease_C"/>
</dbReference>
<dbReference type="STRING" id="398512.Bccel_0888"/>
<dbReference type="PANTHER" id="PTHR30572:SF4">
    <property type="entry name" value="ABC TRANSPORTER PERMEASE YTRF"/>
    <property type="match status" value="1"/>
</dbReference>
<keyword evidence="5 7" id="KW-0472">Membrane</keyword>
<name>A0A0L6JIV7_9FIRM</name>
<evidence type="ECO:0000259" key="8">
    <source>
        <dbReference type="Pfam" id="PF02687"/>
    </source>
</evidence>
<keyword evidence="3 7" id="KW-0812">Transmembrane</keyword>
<dbReference type="eggNOG" id="COG0577">
    <property type="taxonomic scope" value="Bacteria"/>
</dbReference>
<evidence type="ECO:0000256" key="1">
    <source>
        <dbReference type="ARBA" id="ARBA00004651"/>
    </source>
</evidence>
<dbReference type="AlphaFoldDB" id="A0A0L6JIV7"/>
<feature type="transmembrane region" description="Helical" evidence="7">
    <location>
        <begin position="391"/>
        <end position="421"/>
    </location>
</feature>
<dbReference type="EMBL" id="LGTC01000001">
    <property type="protein sequence ID" value="KNY25628.1"/>
    <property type="molecule type" value="Genomic_DNA"/>
</dbReference>
<evidence type="ECO:0000313" key="10">
    <source>
        <dbReference type="Proteomes" id="UP000036923"/>
    </source>
</evidence>
<feature type="domain" description="ABC3 transporter permease C-terminal" evidence="8">
    <location>
        <begin position="302"/>
        <end position="417"/>
    </location>
</feature>
<proteinExistence type="inferred from homology"/>
<evidence type="ECO:0000256" key="6">
    <source>
        <dbReference type="ARBA" id="ARBA00038076"/>
    </source>
</evidence>
<evidence type="ECO:0000313" key="9">
    <source>
        <dbReference type="EMBL" id="KNY25628.1"/>
    </source>
</evidence>
<gene>
    <name evidence="9" type="ORF">Bccel_0888</name>
</gene>
<keyword evidence="2" id="KW-1003">Cell membrane</keyword>
<dbReference type="GO" id="GO:0005886">
    <property type="term" value="C:plasma membrane"/>
    <property type="evidence" value="ECO:0007669"/>
    <property type="project" value="UniProtKB-SubCell"/>
</dbReference>
<evidence type="ECO:0000256" key="5">
    <source>
        <dbReference type="ARBA" id="ARBA00023136"/>
    </source>
</evidence>
<comment type="caution">
    <text evidence="9">The sequence shown here is derived from an EMBL/GenBank/DDBJ whole genome shotgun (WGS) entry which is preliminary data.</text>
</comment>
<dbReference type="PANTHER" id="PTHR30572">
    <property type="entry name" value="MEMBRANE COMPONENT OF TRANSPORTER-RELATED"/>
    <property type="match status" value="1"/>
</dbReference>
<accession>A0A0L6JIV7</accession>
<evidence type="ECO:0000256" key="3">
    <source>
        <dbReference type="ARBA" id="ARBA00022692"/>
    </source>
</evidence>
<dbReference type="Proteomes" id="UP000036923">
    <property type="component" value="Unassembled WGS sequence"/>
</dbReference>